<reference evidence="2 3" key="1">
    <citation type="journal article" date="2018" name="PLoS Genet.">
        <title>Population sequencing reveals clonal diversity and ancestral inbreeding in the grapevine cultivar Chardonnay.</title>
        <authorList>
            <person name="Roach M.J."/>
            <person name="Johnson D.L."/>
            <person name="Bohlmann J."/>
            <person name="van Vuuren H.J."/>
            <person name="Jones S.J."/>
            <person name="Pretorius I.S."/>
            <person name="Schmidt S.A."/>
            <person name="Borneman A.R."/>
        </authorList>
    </citation>
    <scope>NUCLEOTIDE SEQUENCE [LARGE SCALE GENOMIC DNA]</scope>
    <source>
        <strain evidence="3">cv. Chardonnay</strain>
        <tissue evidence="2">Leaf</tissue>
    </source>
</reference>
<proteinExistence type="predicted"/>
<keyword evidence="1" id="KW-0812">Transmembrane</keyword>
<dbReference type="EMBL" id="QGNW01000333">
    <property type="protein sequence ID" value="RVW76196.1"/>
    <property type="molecule type" value="Genomic_DNA"/>
</dbReference>
<comment type="caution">
    <text evidence="2">The sequence shown here is derived from an EMBL/GenBank/DDBJ whole genome shotgun (WGS) entry which is preliminary data.</text>
</comment>
<sequence>MLATGGEVLLERLPAAGKGGQGVVWQLQELSEQAVRDIWRVRVFQRERGEEKNQSGKLQGIPLAWRSRERGRSPERVAIREEGGVLDNIGRGYSRDFRRKLQGVKLEGSSNPARFVVSCQFLQGFKSVSCITMVPEEMMILWVLCADGFGALYVLLAVGVSRLPAMHANVWTFPSVPLLLSKLWEMKQVQ</sequence>
<evidence type="ECO:0000313" key="3">
    <source>
        <dbReference type="Proteomes" id="UP000288805"/>
    </source>
</evidence>
<dbReference type="AlphaFoldDB" id="A0A438GVG3"/>
<evidence type="ECO:0000313" key="2">
    <source>
        <dbReference type="EMBL" id="RVW76196.1"/>
    </source>
</evidence>
<gene>
    <name evidence="2" type="ORF">CK203_048958</name>
</gene>
<protein>
    <submittedName>
        <fullName evidence="2">Uncharacterized protein</fullName>
    </submittedName>
</protein>
<evidence type="ECO:0000256" key="1">
    <source>
        <dbReference type="SAM" id="Phobius"/>
    </source>
</evidence>
<keyword evidence="1" id="KW-0472">Membrane</keyword>
<dbReference type="Proteomes" id="UP000288805">
    <property type="component" value="Unassembled WGS sequence"/>
</dbReference>
<name>A0A438GVG3_VITVI</name>
<keyword evidence="1" id="KW-1133">Transmembrane helix</keyword>
<feature type="transmembrane region" description="Helical" evidence="1">
    <location>
        <begin position="139"/>
        <end position="160"/>
    </location>
</feature>
<organism evidence="2 3">
    <name type="scientific">Vitis vinifera</name>
    <name type="common">Grape</name>
    <dbReference type="NCBI Taxonomy" id="29760"/>
    <lineage>
        <taxon>Eukaryota</taxon>
        <taxon>Viridiplantae</taxon>
        <taxon>Streptophyta</taxon>
        <taxon>Embryophyta</taxon>
        <taxon>Tracheophyta</taxon>
        <taxon>Spermatophyta</taxon>
        <taxon>Magnoliopsida</taxon>
        <taxon>eudicotyledons</taxon>
        <taxon>Gunneridae</taxon>
        <taxon>Pentapetalae</taxon>
        <taxon>rosids</taxon>
        <taxon>Vitales</taxon>
        <taxon>Vitaceae</taxon>
        <taxon>Viteae</taxon>
        <taxon>Vitis</taxon>
    </lineage>
</organism>
<accession>A0A438GVG3</accession>